<feature type="region of interest" description="Disordered" evidence="1">
    <location>
        <begin position="284"/>
        <end position="311"/>
    </location>
</feature>
<dbReference type="InterPro" id="IPR029046">
    <property type="entry name" value="LolA/LolB/LppX"/>
</dbReference>
<evidence type="ECO:0000256" key="2">
    <source>
        <dbReference type="SAM" id="SignalP"/>
    </source>
</evidence>
<name>A0A9X2E4I7_9MICO</name>
<evidence type="ECO:0000313" key="3">
    <source>
        <dbReference type="EMBL" id="MCM6764236.1"/>
    </source>
</evidence>
<comment type="caution">
    <text evidence="3">The sequence shown here is derived from an EMBL/GenBank/DDBJ whole genome shotgun (WGS) entry which is preliminary data.</text>
</comment>
<dbReference type="PANTHER" id="PTHR37507:SF2">
    <property type="entry name" value="SPORULATION PROTEIN YDCC"/>
    <property type="match status" value="1"/>
</dbReference>
<accession>A0A9X2E4I7</accession>
<evidence type="ECO:0000313" key="4">
    <source>
        <dbReference type="Proteomes" id="UP001155240"/>
    </source>
</evidence>
<dbReference type="Gene3D" id="2.50.20.10">
    <property type="entry name" value="Lipoprotein localisation LolA/LolB/LppX"/>
    <property type="match status" value="1"/>
</dbReference>
<reference evidence="3" key="1">
    <citation type="submission" date="2022-06" db="EMBL/GenBank/DDBJ databases">
        <title>Whole genome shotgun sequencing (WGS) of Rathayibacter sp. ZW T2_19, isolated from stored onions (Allium cepa).</title>
        <authorList>
            <person name="Stoll D.A."/>
            <person name="Huch M."/>
        </authorList>
    </citation>
    <scope>NUCLEOTIDE SEQUENCE</scope>
    <source>
        <strain evidence="3">ZW T2_19</strain>
    </source>
</reference>
<keyword evidence="2" id="KW-0732">Signal</keyword>
<dbReference type="RefSeq" id="WP_251948094.1">
    <property type="nucleotide sequence ID" value="NZ_JAMRYM010000125.1"/>
</dbReference>
<feature type="chain" id="PRO_5040750492" description="Outer membrane lipoprotein-sorting protein" evidence="2">
    <location>
        <begin position="32"/>
        <end position="380"/>
    </location>
</feature>
<dbReference type="SUPFAM" id="SSF89392">
    <property type="entry name" value="Prokaryotic lipoproteins and lipoprotein localization factors"/>
    <property type="match status" value="1"/>
</dbReference>
<dbReference type="AlphaFoldDB" id="A0A9X2E4I7"/>
<evidence type="ECO:0000256" key="1">
    <source>
        <dbReference type="SAM" id="MobiDB-lite"/>
    </source>
</evidence>
<dbReference type="InterPro" id="IPR052944">
    <property type="entry name" value="Sporulation_related"/>
</dbReference>
<protein>
    <recommendedName>
        <fullName evidence="5">Outer membrane lipoprotein-sorting protein</fullName>
    </recommendedName>
</protein>
<organism evidence="3 4">
    <name type="scientific">Rathayibacter rubneri</name>
    <dbReference type="NCBI Taxonomy" id="2950106"/>
    <lineage>
        <taxon>Bacteria</taxon>
        <taxon>Bacillati</taxon>
        <taxon>Actinomycetota</taxon>
        <taxon>Actinomycetes</taxon>
        <taxon>Micrococcales</taxon>
        <taxon>Microbacteriaceae</taxon>
        <taxon>Rathayibacter</taxon>
    </lineage>
</organism>
<keyword evidence="4" id="KW-1185">Reference proteome</keyword>
<feature type="region of interest" description="Disordered" evidence="1">
    <location>
        <begin position="151"/>
        <end position="175"/>
    </location>
</feature>
<dbReference type="Proteomes" id="UP001155240">
    <property type="component" value="Unassembled WGS sequence"/>
</dbReference>
<proteinExistence type="predicted"/>
<dbReference type="PANTHER" id="PTHR37507">
    <property type="entry name" value="SPORULATION PROTEIN YDCC"/>
    <property type="match status" value="1"/>
</dbReference>
<evidence type="ECO:0008006" key="5">
    <source>
        <dbReference type="Google" id="ProtNLM"/>
    </source>
</evidence>
<dbReference type="EMBL" id="JAMRYM010000125">
    <property type="protein sequence ID" value="MCM6764236.1"/>
    <property type="molecule type" value="Genomic_DNA"/>
</dbReference>
<feature type="compositionally biased region" description="Low complexity" evidence="1">
    <location>
        <begin position="288"/>
        <end position="300"/>
    </location>
</feature>
<gene>
    <name evidence="3" type="ORF">NB037_17610</name>
</gene>
<sequence>MSTTWKRWAPAAAVPLVVVVAAVALPLSASAAGDLPEKSASELLSFVVENDVTAFSGEIEQTSDLGLPDLSALGGSAPGGAAGGSSGSEASAVDALMELATGSHEARVFVDADRGARLQVLDRLAERDVVATTGEGVWVYDSAENTATHFLPPEPDGAEPDAAAPQSVPPTEVPTPSSIAEQLLASIDPSTTVAVGSDVEVAGRDAYELVLTPRDGTTLVGSVTISIDGETGLPLGVAVTARGGTAPAFAVAYSSIDFRAPDAAMLAFTPPAGAEVVEKAAPVHEEPGTVGPGTVEPGAVEPREPAADGSDVLTTGTGWATVVELPAGGTEALGALDAVSTPVPGGRALESALVSVLLTDDGRVLAGAVPVDVLVDAAGR</sequence>
<feature type="signal peptide" evidence="2">
    <location>
        <begin position="1"/>
        <end position="31"/>
    </location>
</feature>